<accession>A0A645GHE7</accession>
<protein>
    <submittedName>
        <fullName evidence="2">Uncharacterized protein</fullName>
    </submittedName>
</protein>
<feature type="region of interest" description="Disordered" evidence="1">
    <location>
        <begin position="29"/>
        <end position="62"/>
    </location>
</feature>
<feature type="region of interest" description="Disordered" evidence="1">
    <location>
        <begin position="182"/>
        <end position="223"/>
    </location>
</feature>
<name>A0A645GHE7_9ZZZZ</name>
<dbReference type="AlphaFoldDB" id="A0A645GHE7"/>
<feature type="compositionally biased region" description="Basic and acidic residues" evidence="1">
    <location>
        <begin position="53"/>
        <end position="62"/>
    </location>
</feature>
<feature type="compositionally biased region" description="Low complexity" evidence="1">
    <location>
        <begin position="182"/>
        <end position="195"/>
    </location>
</feature>
<comment type="caution">
    <text evidence="2">The sequence shown here is derived from an EMBL/GenBank/DDBJ whole genome shotgun (WGS) entry which is preliminary data.</text>
</comment>
<organism evidence="2">
    <name type="scientific">bioreactor metagenome</name>
    <dbReference type="NCBI Taxonomy" id="1076179"/>
    <lineage>
        <taxon>unclassified sequences</taxon>
        <taxon>metagenomes</taxon>
        <taxon>ecological metagenomes</taxon>
    </lineage>
</organism>
<proteinExistence type="predicted"/>
<reference evidence="2" key="1">
    <citation type="submission" date="2019-08" db="EMBL/GenBank/DDBJ databases">
        <authorList>
            <person name="Kucharzyk K."/>
            <person name="Murdoch R.W."/>
            <person name="Higgins S."/>
            <person name="Loffler F."/>
        </authorList>
    </citation>
    <scope>NUCLEOTIDE SEQUENCE</scope>
</reference>
<sequence length="223" mass="24112">MRKRRAAPAALPLEFAGEVFRELVDAADGRNDPEIVPDSGPAVGAAVTQESPPRLDARKRGDGNRRETVFLFARETGFEVVGMDETARRDVAKGMADRHVVLDDRLTRRNGAEREFMAAADRLRERDSHAVNNRNLSGGEVGEGDGDVVGASDLEIARKFAHIHASNSFRVAAEIPRERIAPRSAATASASPGTAFRSSPQKSVRERTARTNFPALPSASSVL</sequence>
<evidence type="ECO:0000256" key="1">
    <source>
        <dbReference type="SAM" id="MobiDB-lite"/>
    </source>
</evidence>
<evidence type="ECO:0000313" key="2">
    <source>
        <dbReference type="EMBL" id="MPN26357.1"/>
    </source>
</evidence>
<dbReference type="EMBL" id="VSSQ01075843">
    <property type="protein sequence ID" value="MPN26357.1"/>
    <property type="molecule type" value="Genomic_DNA"/>
</dbReference>
<gene>
    <name evidence="2" type="ORF">SDC9_173781</name>
</gene>